<evidence type="ECO:0000313" key="2">
    <source>
        <dbReference type="Proteomes" id="UP001056778"/>
    </source>
</evidence>
<evidence type="ECO:0000313" key="1">
    <source>
        <dbReference type="EMBL" id="KAI4462728.1"/>
    </source>
</evidence>
<comment type="caution">
    <text evidence="1">The sequence shown here is derived from an EMBL/GenBank/DDBJ whole genome shotgun (WGS) entry which is preliminary data.</text>
</comment>
<name>A0ACB9T7B6_HOLOL</name>
<proteinExistence type="predicted"/>
<protein>
    <submittedName>
        <fullName evidence="1">Sterol regulatory element-binding protein</fullName>
    </submittedName>
</protein>
<organism evidence="1 2">
    <name type="scientific">Holotrichia oblita</name>
    <name type="common">Chafer beetle</name>
    <dbReference type="NCBI Taxonomy" id="644536"/>
    <lineage>
        <taxon>Eukaryota</taxon>
        <taxon>Metazoa</taxon>
        <taxon>Ecdysozoa</taxon>
        <taxon>Arthropoda</taxon>
        <taxon>Hexapoda</taxon>
        <taxon>Insecta</taxon>
        <taxon>Pterygota</taxon>
        <taxon>Neoptera</taxon>
        <taxon>Endopterygota</taxon>
        <taxon>Coleoptera</taxon>
        <taxon>Polyphaga</taxon>
        <taxon>Scarabaeiformia</taxon>
        <taxon>Scarabaeidae</taxon>
        <taxon>Melolonthinae</taxon>
        <taxon>Holotrichia</taxon>
    </lineage>
</organism>
<reference evidence="1" key="1">
    <citation type="submission" date="2022-04" db="EMBL/GenBank/DDBJ databases">
        <title>Chromosome-scale genome assembly of Holotrichia oblita Faldermann.</title>
        <authorList>
            <person name="Rongchong L."/>
        </authorList>
    </citation>
    <scope>NUCLEOTIDE SEQUENCE</scope>
    <source>
        <strain evidence="1">81SQS9</strain>
    </source>
</reference>
<dbReference type="Proteomes" id="UP001056778">
    <property type="component" value="Chromosome 4"/>
</dbReference>
<keyword evidence="2" id="KW-1185">Reference proteome</keyword>
<dbReference type="EMBL" id="CM043018">
    <property type="protein sequence ID" value="KAI4462728.1"/>
    <property type="molecule type" value="Genomic_DNA"/>
</dbReference>
<accession>A0ACB9T7B6</accession>
<sequence>MGDFSPHFANGDDFNINELSGIDELLQTCEKDLMQSDLFGDEAFLSQLDNPLTMNDLTFDFLDLKNSTMLDPQTLSPPIEPNMYTPIQMTQQDYQPPNNQLFSANNVLSPILTVQNVSAMNVQQKPQTKPTKPANNIPIQQVIISSQNLSPNSSQMIYPNVQHIQSNQQIIVQSTNKTTPKNQHVLVQNISQIPQDQLQLLLQTKVIKSEQTINQPTTLMYTTAPITTVPVNTQSNSQTSLHTLVNGGQILAAGIPVVIDSESKVAINRFSSSQPPKEPKVKEVKRSAHNAIERKYRTSINDKIVELKNMIVGVEAKLNKSAILRKTIDYIKFLQNSNAKLKQENMALKMAAHKNTLKDLLSPTTIEDMQTSEFRSDNTPPPSDVSNLSPPHSLPSSPEYQTQIKEESDEDISGRGGMLDQSKFVLCMFMFAIISFNPFGFALNKFSSYGEHNVDSYPGRNILQANEYSTGSYNVSTLFLWAMNFLVLGFCLVKMFVYGDPILPTKSKESQNFWRHRRQADINLSKGDVNGARLELRRCLQTFGISLPISRFETFVALFWQTVRQCLHRLWIGKWLSRHSGGFMVDGIVRYEALTSCRELALVYHGLHQLHLIDSSEDGGHILGMILGLNSVNLAEAAGSKMPHNQLIDIYVTAALRIKQSCFQFIQGIQRFYMGLAKQASMNSCDPVPSRLQWLFTPYGYKYFMTQKFSYECKNDGLPFSVLGNKADPLAYVMKDYREHLLEKALQTIVAPGSKILEDDAIKKAHTADTLTYIKLLFDNVAKDVSSVFGSEILHKYEDEVAFWWTNVVAVAAYWVLAEENNAEELYSKIQHIPDALLEIDDPLPKAVLATFKAQKMYFSRDRKPSYRSNIFHQCNIASELTEESLSYVQCKVQSSKSLFAQLLVCDWLLETRIALWEDSVESDSNNNAPVSNSVLLAFQRDITSLRNLTQYIPSAVSRVFLYEATSRLMAGAAPGRTQQLLDKSLRHRHAKSSIICGKDKNHQDLGGERQHATALYLACKHLPGQLLSSPGEKAGMLAEAAKTLERIGDKKKLQDCYRLMKTLGPNSVTN</sequence>
<gene>
    <name evidence="1" type="ORF">MML48_4g00012283</name>
</gene>